<dbReference type="AlphaFoldDB" id="E4XIQ0"/>
<keyword evidence="7" id="KW-0931">ER-Golgi transport</keyword>
<dbReference type="InterPro" id="IPR036465">
    <property type="entry name" value="vWFA_dom_sf"/>
</dbReference>
<evidence type="ECO:0000256" key="11">
    <source>
        <dbReference type="ARBA" id="ARBA00023329"/>
    </source>
</evidence>
<evidence type="ECO:0000256" key="2">
    <source>
        <dbReference type="ARBA" id="ARBA00004394"/>
    </source>
</evidence>
<gene>
    <name evidence="17" type="ORF">GSOID_T00012474001</name>
</gene>
<dbReference type="InterPro" id="IPR006900">
    <property type="entry name" value="Sec23/24_helical_dom"/>
</dbReference>
<dbReference type="Proteomes" id="UP000001307">
    <property type="component" value="Unassembled WGS sequence"/>
</dbReference>
<evidence type="ECO:0000256" key="12">
    <source>
        <dbReference type="SAM" id="MobiDB-lite"/>
    </source>
</evidence>
<dbReference type="InterPro" id="IPR036174">
    <property type="entry name" value="Znf_Sec23_Sec24_sf"/>
</dbReference>
<dbReference type="SUPFAM" id="SSF82754">
    <property type="entry name" value="C-terminal, gelsolin-like domain of Sec23/24"/>
    <property type="match status" value="1"/>
</dbReference>
<keyword evidence="10" id="KW-0472">Membrane</keyword>
<evidence type="ECO:0000256" key="9">
    <source>
        <dbReference type="ARBA" id="ARBA00023034"/>
    </source>
</evidence>
<protein>
    <submittedName>
        <fullName evidence="17">Uncharacterized protein</fullName>
    </submittedName>
</protein>
<feature type="compositionally biased region" description="Pro residues" evidence="12">
    <location>
        <begin position="94"/>
        <end position="115"/>
    </location>
</feature>
<organism evidence="17">
    <name type="scientific">Oikopleura dioica</name>
    <name type="common">Tunicate</name>
    <dbReference type="NCBI Taxonomy" id="34765"/>
    <lineage>
        <taxon>Eukaryota</taxon>
        <taxon>Metazoa</taxon>
        <taxon>Chordata</taxon>
        <taxon>Tunicata</taxon>
        <taxon>Appendicularia</taxon>
        <taxon>Copelata</taxon>
        <taxon>Oikopleuridae</taxon>
        <taxon>Oikopleura</taxon>
    </lineage>
</organism>
<evidence type="ECO:0000256" key="5">
    <source>
        <dbReference type="ARBA" id="ARBA00022448"/>
    </source>
</evidence>
<keyword evidence="9" id="KW-0333">Golgi apparatus</keyword>
<dbReference type="SUPFAM" id="SSF81811">
    <property type="entry name" value="Helical domain of Sec23/24"/>
    <property type="match status" value="1"/>
</dbReference>
<evidence type="ECO:0000256" key="10">
    <source>
        <dbReference type="ARBA" id="ARBA00023136"/>
    </source>
</evidence>
<keyword evidence="18" id="KW-1185">Reference proteome</keyword>
<comment type="subcellular location">
    <subcellularLocation>
        <location evidence="1">Cytoplasmic vesicle</location>
        <location evidence="1">COPII-coated vesicle membrane</location>
        <topology evidence="1">Peripheral membrane protein</topology>
        <orientation evidence="1">Cytoplasmic side</orientation>
    </subcellularLocation>
    <subcellularLocation>
        <location evidence="3">Endoplasmic reticulum membrane</location>
        <topology evidence="3">Peripheral membrane protein</topology>
        <orientation evidence="3">Cytoplasmic side</orientation>
    </subcellularLocation>
    <subcellularLocation>
        <location evidence="2">Golgi apparatus membrane</location>
    </subcellularLocation>
</comment>
<dbReference type="InterPro" id="IPR006896">
    <property type="entry name" value="Sec23/24_trunk_dom"/>
</dbReference>
<keyword evidence="6" id="KW-0256">Endoplasmic reticulum</keyword>
<dbReference type="GO" id="GO:0030127">
    <property type="term" value="C:COPII vesicle coat"/>
    <property type="evidence" value="ECO:0007669"/>
    <property type="project" value="InterPro"/>
</dbReference>
<keyword evidence="11" id="KW-0968">Cytoplasmic vesicle</keyword>
<feature type="compositionally biased region" description="Polar residues" evidence="12">
    <location>
        <begin position="135"/>
        <end position="149"/>
    </location>
</feature>
<dbReference type="Gene3D" id="3.40.50.410">
    <property type="entry name" value="von Willebrand factor, type A domain"/>
    <property type="match status" value="1"/>
</dbReference>
<feature type="domain" description="Zinc finger Sec23/Sec24-type" evidence="13">
    <location>
        <begin position="308"/>
        <end position="344"/>
    </location>
</feature>
<dbReference type="GO" id="GO:0006886">
    <property type="term" value="P:intracellular protein transport"/>
    <property type="evidence" value="ECO:0007669"/>
    <property type="project" value="InterPro"/>
</dbReference>
<feature type="region of interest" description="Disordered" evidence="12">
    <location>
        <begin position="239"/>
        <end position="258"/>
    </location>
</feature>
<dbReference type="InterPro" id="IPR006895">
    <property type="entry name" value="Znf_Sec23_Sec24"/>
</dbReference>
<dbReference type="InterPro" id="IPR036175">
    <property type="entry name" value="Sec23/24_helical_dom_sf"/>
</dbReference>
<dbReference type="InParanoid" id="E4XIQ0"/>
<dbReference type="FunFam" id="2.30.30.380:FF:000004">
    <property type="entry name" value="SEC24 homolog B, COPII coat complex component"/>
    <property type="match status" value="1"/>
</dbReference>
<dbReference type="OrthoDB" id="49016at2759"/>
<dbReference type="GO" id="GO:0000149">
    <property type="term" value="F:SNARE binding"/>
    <property type="evidence" value="ECO:0007669"/>
    <property type="project" value="TreeGrafter"/>
</dbReference>
<dbReference type="GO" id="GO:0070971">
    <property type="term" value="C:endoplasmic reticulum exit site"/>
    <property type="evidence" value="ECO:0007669"/>
    <property type="project" value="TreeGrafter"/>
</dbReference>
<evidence type="ECO:0000313" key="17">
    <source>
        <dbReference type="EMBL" id="CBY24584.1"/>
    </source>
</evidence>
<dbReference type="Gene3D" id="1.20.120.730">
    <property type="entry name" value="Sec23/Sec24 helical domain"/>
    <property type="match status" value="1"/>
</dbReference>
<evidence type="ECO:0000259" key="13">
    <source>
        <dbReference type="Pfam" id="PF04810"/>
    </source>
</evidence>
<reference evidence="17" key="1">
    <citation type="journal article" date="2010" name="Science">
        <title>Plasticity of animal genome architecture unmasked by rapid evolution of a pelagic tunicate.</title>
        <authorList>
            <person name="Denoeud F."/>
            <person name="Henriet S."/>
            <person name="Mungpakdee S."/>
            <person name="Aury J.M."/>
            <person name="Da Silva C."/>
            <person name="Brinkmann H."/>
            <person name="Mikhaleva J."/>
            <person name="Olsen L.C."/>
            <person name="Jubin C."/>
            <person name="Canestro C."/>
            <person name="Bouquet J.M."/>
            <person name="Danks G."/>
            <person name="Poulain J."/>
            <person name="Campsteijn C."/>
            <person name="Adamski M."/>
            <person name="Cross I."/>
            <person name="Yadetie F."/>
            <person name="Muffato M."/>
            <person name="Louis A."/>
            <person name="Butcher S."/>
            <person name="Tsagkogeorga G."/>
            <person name="Konrad A."/>
            <person name="Singh S."/>
            <person name="Jensen M.F."/>
            <person name="Cong E.H."/>
            <person name="Eikeseth-Otteraa H."/>
            <person name="Noel B."/>
            <person name="Anthouard V."/>
            <person name="Porcel B.M."/>
            <person name="Kachouri-Lafond R."/>
            <person name="Nishino A."/>
            <person name="Ugolini M."/>
            <person name="Chourrout P."/>
            <person name="Nishida H."/>
            <person name="Aasland R."/>
            <person name="Huzurbazar S."/>
            <person name="Westhof E."/>
            <person name="Delsuc F."/>
            <person name="Lehrach H."/>
            <person name="Reinhardt R."/>
            <person name="Weissenbach J."/>
            <person name="Roy S.W."/>
            <person name="Artiguenave F."/>
            <person name="Postlethwait J.H."/>
            <person name="Manak J.R."/>
            <person name="Thompson E.M."/>
            <person name="Jaillon O."/>
            <person name="Du Pasquier L."/>
            <person name="Boudinot P."/>
            <person name="Liberles D.A."/>
            <person name="Volff J.N."/>
            <person name="Philippe H."/>
            <person name="Lenhard B."/>
            <person name="Roest Crollius H."/>
            <person name="Wincker P."/>
            <person name="Chourrout D."/>
        </authorList>
    </citation>
    <scope>NUCLEOTIDE SEQUENCE [LARGE SCALE GENOMIC DNA]</scope>
</reference>
<sequence length="981" mass="109827">MSYNQGFPGQHPSGQQNGYPNYQAPTRPSMPPSQLNGFSSASYPQAPQMPGMPPGAMPSGPTPQIARPGIPPAVPQNHGIPQSQSLPPMQGYHPQPPMSRPSLQPPTMPGMPPKPIAQAPPGGNIMPPLPHMSNGAPQMNPYTTPASGYQPTPLSTQPRPPPPTAIRQQPHAAPQINGYPTQQSPQMHNNLQPPQINPGLNQQFGNMNFGGHQQTEPEPINLLDSRRPILAADGKYYPPEVRYQTQPPPGIQRIPPNRKNCDRDVMSCTLQAIPSSDALCQKAKLPFGLLLHPYKDLLTLPVITTSNIVRCRSCRAYINPFVSFIDMNRWKCNLCSRINEVPEEFKSNPVTKEYGKPEERPECVNSTVEFIAPSEYMSRPPQAAQYLFIIDVSYNAVQSGYLEILAEELLQEYQNMPGDRRTKIGFLCYDSSLHFFNLSDELAQPQLLSVSDIDDPFEPMPDSILVNRQESSSQIEQFLKMLPNLFKTTVSPSSCGGSAITVGQKMLSKNGGRISLFSTTRISEGLGKLEERTPKDGECLNGVTDFYKTLAIEANQHHIAIDLFLFGHQFQDIASLAPVARNSAGQVYRYPGLHIESNPVQSERFRSDFHRYLVRKIGFESVMRVRATRGISIHTFFGNFFVRSTDLLNLACISPDSGYAMRLQIDEDLKGYDYVGFQCALLYTSTKGDRRIRVHTMSFPVTSQLSEVYSNADAQLVTSMLAHFAVERSLTHTVNDAREALLHAASDALSNYKACLPAYQKRDPSAILVPKSLGPFPLYLSALLKSDAFRLDNRNLDNKAFLMSDIKQSPMKYSKFHWHPEIYRIDNIVESLKAKNLYNSDEVPETPEVDSLPLTAEILNKECVFLMDCGWKLLLFISVHAPQEFFRDVIDASYGQLVDGGLYEIPEEPEDENCSEPESRTYVRNFINSLQDDRSHGAPIQIIRADGNLKENAILRKLIRDRTGSQQSYYEFLQYLQKNMK</sequence>
<dbReference type="PANTHER" id="PTHR13803">
    <property type="entry name" value="SEC24-RELATED PROTEIN"/>
    <property type="match status" value="1"/>
</dbReference>
<dbReference type="InterPro" id="IPR050550">
    <property type="entry name" value="SEC23_SEC24_subfamily"/>
</dbReference>
<dbReference type="Gene3D" id="3.40.20.10">
    <property type="entry name" value="Severin"/>
    <property type="match status" value="1"/>
</dbReference>
<feature type="compositionally biased region" description="Polar residues" evidence="12">
    <location>
        <begin position="178"/>
        <end position="216"/>
    </location>
</feature>
<dbReference type="SUPFAM" id="SSF82919">
    <property type="entry name" value="Zn-finger domain of Sec23/24"/>
    <property type="match status" value="1"/>
</dbReference>
<dbReference type="Pfam" id="PF04811">
    <property type="entry name" value="Sec23_trunk"/>
    <property type="match status" value="1"/>
</dbReference>
<dbReference type="Pfam" id="PF04810">
    <property type="entry name" value="zf-Sec23_Sec24"/>
    <property type="match status" value="1"/>
</dbReference>
<evidence type="ECO:0000256" key="7">
    <source>
        <dbReference type="ARBA" id="ARBA00022892"/>
    </source>
</evidence>
<evidence type="ECO:0000313" key="18">
    <source>
        <dbReference type="Proteomes" id="UP000001307"/>
    </source>
</evidence>
<feature type="compositionally biased region" description="Polar residues" evidence="12">
    <location>
        <begin position="1"/>
        <end position="43"/>
    </location>
</feature>
<dbReference type="EMBL" id="FN653056">
    <property type="protein sequence ID" value="CBY24584.1"/>
    <property type="molecule type" value="Genomic_DNA"/>
</dbReference>
<dbReference type="GO" id="GO:0005789">
    <property type="term" value="C:endoplasmic reticulum membrane"/>
    <property type="evidence" value="ECO:0007669"/>
    <property type="project" value="UniProtKB-SubCell"/>
</dbReference>
<evidence type="ECO:0000256" key="3">
    <source>
        <dbReference type="ARBA" id="ARBA00004397"/>
    </source>
</evidence>
<dbReference type="Pfam" id="PF04815">
    <property type="entry name" value="Sec23_helical"/>
    <property type="match status" value="1"/>
</dbReference>
<dbReference type="InterPro" id="IPR029006">
    <property type="entry name" value="ADF-H/Gelsolin-like_dom_sf"/>
</dbReference>
<comment type="similarity">
    <text evidence="4">Belongs to the SEC23/SEC24 family. SEC24 subfamily.</text>
</comment>
<dbReference type="SUPFAM" id="SSF53300">
    <property type="entry name" value="vWA-like"/>
    <property type="match status" value="1"/>
</dbReference>
<dbReference type="InterPro" id="IPR036180">
    <property type="entry name" value="Gelsolin-like_dom_sf"/>
</dbReference>
<evidence type="ECO:0000256" key="1">
    <source>
        <dbReference type="ARBA" id="ARBA00004299"/>
    </source>
</evidence>
<evidence type="ECO:0000256" key="6">
    <source>
        <dbReference type="ARBA" id="ARBA00022824"/>
    </source>
</evidence>
<evidence type="ECO:0000259" key="14">
    <source>
        <dbReference type="Pfam" id="PF04811"/>
    </source>
</evidence>
<dbReference type="Gene3D" id="2.60.40.1670">
    <property type="entry name" value="beta-sandwich domain of Sec23/24"/>
    <property type="match status" value="1"/>
</dbReference>
<evidence type="ECO:0000256" key="8">
    <source>
        <dbReference type="ARBA" id="ARBA00022927"/>
    </source>
</evidence>
<keyword evidence="5" id="KW-0813">Transport</keyword>
<feature type="domain" description="Sec23/Sec24 beta-sandwich" evidence="16">
    <location>
        <begin position="618"/>
        <end position="702"/>
    </location>
</feature>
<evidence type="ECO:0000259" key="15">
    <source>
        <dbReference type="Pfam" id="PF04815"/>
    </source>
</evidence>
<evidence type="ECO:0000256" key="4">
    <source>
        <dbReference type="ARBA" id="ARBA00008334"/>
    </source>
</evidence>
<dbReference type="Gene3D" id="2.30.30.380">
    <property type="entry name" value="Zn-finger domain of Sec23/24"/>
    <property type="match status" value="1"/>
</dbReference>
<dbReference type="GO" id="GO:0008270">
    <property type="term" value="F:zinc ion binding"/>
    <property type="evidence" value="ECO:0007669"/>
    <property type="project" value="InterPro"/>
</dbReference>
<evidence type="ECO:0000259" key="16">
    <source>
        <dbReference type="Pfam" id="PF08033"/>
    </source>
</evidence>
<dbReference type="Pfam" id="PF08033">
    <property type="entry name" value="Sec23_BS"/>
    <property type="match status" value="1"/>
</dbReference>
<feature type="domain" description="Sec23/Sec24 trunk" evidence="14">
    <location>
        <begin position="381"/>
        <end position="613"/>
    </location>
</feature>
<dbReference type="SUPFAM" id="SSF81995">
    <property type="entry name" value="beta-sandwich domain of Sec23/24"/>
    <property type="match status" value="1"/>
</dbReference>
<keyword evidence="8" id="KW-0653">Protein transport</keyword>
<dbReference type="GO" id="GO:0000139">
    <property type="term" value="C:Golgi membrane"/>
    <property type="evidence" value="ECO:0007669"/>
    <property type="project" value="UniProtKB-SubCell"/>
</dbReference>
<accession>E4XIQ0</accession>
<feature type="domain" description="Sec23/Sec24 helical" evidence="15">
    <location>
        <begin position="713"/>
        <end position="814"/>
    </location>
</feature>
<dbReference type="InterPro" id="IPR012990">
    <property type="entry name" value="Beta-sandwich_Sec23_24"/>
</dbReference>
<name>E4XIQ0_OIKDI</name>
<dbReference type="PANTHER" id="PTHR13803:SF39">
    <property type="entry name" value="SECRETORY 24AB, ISOFORM A"/>
    <property type="match status" value="1"/>
</dbReference>
<dbReference type="GO" id="GO:0090110">
    <property type="term" value="P:COPII-coated vesicle cargo loading"/>
    <property type="evidence" value="ECO:0007669"/>
    <property type="project" value="TreeGrafter"/>
</dbReference>
<feature type="region of interest" description="Disordered" evidence="12">
    <location>
        <begin position="1"/>
        <end position="219"/>
    </location>
</feature>
<proteinExistence type="inferred from homology"/>
<dbReference type="FunCoup" id="E4XIQ0">
    <property type="interactions" value="247"/>
</dbReference>